<organism evidence="1 2">
    <name type="scientific">Ammoniphilus resinae</name>
    <dbReference type="NCBI Taxonomy" id="861532"/>
    <lineage>
        <taxon>Bacteria</taxon>
        <taxon>Bacillati</taxon>
        <taxon>Bacillota</taxon>
        <taxon>Bacilli</taxon>
        <taxon>Bacillales</taxon>
        <taxon>Paenibacillaceae</taxon>
        <taxon>Aneurinibacillus group</taxon>
        <taxon>Ammoniphilus</taxon>
    </lineage>
</organism>
<protein>
    <submittedName>
        <fullName evidence="1">Uncharacterized protein</fullName>
    </submittedName>
</protein>
<name>A0ABS4GJ50_9BACL</name>
<gene>
    <name evidence="1" type="ORF">J2Z37_000271</name>
</gene>
<keyword evidence="2" id="KW-1185">Reference proteome</keyword>
<sequence>MKTDPLCLKCIKTCKQVRPAIVEYCAKYLPKEKANNAKVS</sequence>
<comment type="caution">
    <text evidence="1">The sequence shown here is derived from an EMBL/GenBank/DDBJ whole genome shotgun (WGS) entry which is preliminary data.</text>
</comment>
<dbReference type="Proteomes" id="UP001519343">
    <property type="component" value="Unassembled WGS sequence"/>
</dbReference>
<reference evidence="1 2" key="1">
    <citation type="submission" date="2021-03" db="EMBL/GenBank/DDBJ databases">
        <title>Genomic Encyclopedia of Type Strains, Phase IV (KMG-IV): sequencing the most valuable type-strain genomes for metagenomic binning, comparative biology and taxonomic classification.</title>
        <authorList>
            <person name="Goeker M."/>
        </authorList>
    </citation>
    <scope>NUCLEOTIDE SEQUENCE [LARGE SCALE GENOMIC DNA]</scope>
    <source>
        <strain evidence="1 2">DSM 24738</strain>
    </source>
</reference>
<evidence type="ECO:0000313" key="2">
    <source>
        <dbReference type="Proteomes" id="UP001519343"/>
    </source>
</evidence>
<proteinExistence type="predicted"/>
<evidence type="ECO:0000313" key="1">
    <source>
        <dbReference type="EMBL" id="MBP1930284.1"/>
    </source>
</evidence>
<accession>A0ABS4GJ50</accession>
<dbReference type="EMBL" id="JAGGKT010000001">
    <property type="protein sequence ID" value="MBP1930284.1"/>
    <property type="molecule type" value="Genomic_DNA"/>
</dbReference>
<dbReference type="RefSeq" id="WP_280922138.1">
    <property type="nucleotide sequence ID" value="NZ_JAGGKT010000001.1"/>
</dbReference>